<gene>
    <name evidence="3" type="ORF">GO495_07175</name>
</gene>
<dbReference type="PANTHER" id="PTHR43477:SF1">
    <property type="entry name" value="DIHYDROANTICAPSIN 7-DEHYDROGENASE"/>
    <property type="match status" value="1"/>
</dbReference>
<dbReference type="EMBL" id="WRXO01000001">
    <property type="protein sequence ID" value="MVT40358.1"/>
    <property type="molecule type" value="Genomic_DNA"/>
</dbReference>
<comment type="caution">
    <text evidence="3">The sequence shown here is derived from an EMBL/GenBank/DDBJ whole genome shotgun (WGS) entry which is preliminary data.</text>
</comment>
<dbReference type="PRINTS" id="PR00081">
    <property type="entry name" value="GDHRDH"/>
</dbReference>
<dbReference type="AlphaFoldDB" id="A0A6N8J6Y5"/>
<protein>
    <submittedName>
        <fullName evidence="3">SDR family oxidoreductase</fullName>
    </submittedName>
</protein>
<dbReference type="GO" id="GO:0016491">
    <property type="term" value="F:oxidoreductase activity"/>
    <property type="evidence" value="ECO:0007669"/>
    <property type="project" value="UniProtKB-KW"/>
</dbReference>
<dbReference type="InterPro" id="IPR051122">
    <property type="entry name" value="SDR_DHRS6-like"/>
</dbReference>
<organism evidence="3 4">
    <name type="scientific">Chitinophaga oryziterrae</name>
    <dbReference type="NCBI Taxonomy" id="1031224"/>
    <lineage>
        <taxon>Bacteria</taxon>
        <taxon>Pseudomonadati</taxon>
        <taxon>Bacteroidota</taxon>
        <taxon>Chitinophagia</taxon>
        <taxon>Chitinophagales</taxon>
        <taxon>Chitinophagaceae</taxon>
        <taxon>Chitinophaga</taxon>
    </lineage>
</organism>
<dbReference type="Gene3D" id="3.40.50.720">
    <property type="entry name" value="NAD(P)-binding Rossmann-like Domain"/>
    <property type="match status" value="2"/>
</dbReference>
<accession>A0A6N8J6Y5</accession>
<dbReference type="Pfam" id="PF13561">
    <property type="entry name" value="adh_short_C2"/>
    <property type="match status" value="1"/>
</dbReference>
<dbReference type="OrthoDB" id="9803333at2"/>
<keyword evidence="4" id="KW-1185">Reference proteome</keyword>
<dbReference type="PANTHER" id="PTHR43477">
    <property type="entry name" value="DIHYDROANTICAPSIN 7-DEHYDROGENASE"/>
    <property type="match status" value="1"/>
</dbReference>
<keyword evidence="2" id="KW-0560">Oxidoreductase</keyword>
<evidence type="ECO:0000313" key="3">
    <source>
        <dbReference type="EMBL" id="MVT40358.1"/>
    </source>
</evidence>
<dbReference type="RefSeq" id="WP_157298991.1">
    <property type="nucleotide sequence ID" value="NZ_BAAAZB010000005.1"/>
</dbReference>
<sequence>MVKEFASHQYWAVVLGGSSGLGLAAVRKLAEHGMNICIVHRDPRIDMEKINAAFEAVRAKGVRLISFNADAINPEKRAEILLQLKEQMTESGKVRCLLHSIARGNLKAMVSEKGPVLGLDDFRLTMEGMAFSLYEWTQGLADSGLFAPDARIISFTSEGSSKAWKHYAAVSAAKAALEAITRNIALEYAAQGLRANCIQAGITNTRSLQMIPGSEQLISYDKTRNPFQRLTTPEDIANVVYLLCKDEAAWINGAIIPVDGGSHIS</sequence>
<evidence type="ECO:0000313" key="4">
    <source>
        <dbReference type="Proteomes" id="UP000468388"/>
    </source>
</evidence>
<evidence type="ECO:0000256" key="2">
    <source>
        <dbReference type="ARBA" id="ARBA00023002"/>
    </source>
</evidence>
<dbReference type="Proteomes" id="UP000468388">
    <property type="component" value="Unassembled WGS sequence"/>
</dbReference>
<comment type="similarity">
    <text evidence="1">Belongs to the short-chain dehydrogenases/reductases (SDR) family.</text>
</comment>
<proteinExistence type="inferred from homology"/>
<dbReference type="InterPro" id="IPR002347">
    <property type="entry name" value="SDR_fam"/>
</dbReference>
<evidence type="ECO:0000256" key="1">
    <source>
        <dbReference type="ARBA" id="ARBA00006484"/>
    </source>
</evidence>
<name>A0A6N8J6Y5_9BACT</name>
<dbReference type="InterPro" id="IPR036291">
    <property type="entry name" value="NAD(P)-bd_dom_sf"/>
</dbReference>
<reference evidence="3 4" key="1">
    <citation type="submission" date="2019-12" db="EMBL/GenBank/DDBJ databases">
        <title>The draft genomic sequence of strain Chitinophaga oryziterrae JCM 16595.</title>
        <authorList>
            <person name="Zhang X."/>
        </authorList>
    </citation>
    <scope>NUCLEOTIDE SEQUENCE [LARGE SCALE GENOMIC DNA]</scope>
    <source>
        <strain evidence="3 4">JCM 16595</strain>
    </source>
</reference>
<dbReference type="SUPFAM" id="SSF51735">
    <property type="entry name" value="NAD(P)-binding Rossmann-fold domains"/>
    <property type="match status" value="1"/>
</dbReference>